<accession>A0A9W9LJH8</accession>
<keyword evidence="3" id="KW-1185">Reference proteome</keyword>
<dbReference type="GeneID" id="81429091"/>
<evidence type="ECO:0000313" key="3">
    <source>
        <dbReference type="Proteomes" id="UP001149163"/>
    </source>
</evidence>
<sequence length="101" mass="10655">MGNRFALAQPQRDLPQLLTSSALQEIFGSRSPPIAAGGPGHPGHRTSCGSVCLFGPQIDRTVERKAGGASVAASQQQQDGEEMVLPKAKAHQRRFCASSTL</sequence>
<gene>
    <name evidence="2" type="ORF">N7482_007791</name>
</gene>
<evidence type="ECO:0000256" key="1">
    <source>
        <dbReference type="SAM" id="MobiDB-lite"/>
    </source>
</evidence>
<feature type="region of interest" description="Disordered" evidence="1">
    <location>
        <begin position="65"/>
        <end position="87"/>
    </location>
</feature>
<organism evidence="2 3">
    <name type="scientific">Penicillium canariense</name>
    <dbReference type="NCBI Taxonomy" id="189055"/>
    <lineage>
        <taxon>Eukaryota</taxon>
        <taxon>Fungi</taxon>
        <taxon>Dikarya</taxon>
        <taxon>Ascomycota</taxon>
        <taxon>Pezizomycotina</taxon>
        <taxon>Eurotiomycetes</taxon>
        <taxon>Eurotiomycetidae</taxon>
        <taxon>Eurotiales</taxon>
        <taxon>Aspergillaceae</taxon>
        <taxon>Penicillium</taxon>
    </lineage>
</organism>
<comment type="caution">
    <text evidence="2">The sequence shown here is derived from an EMBL/GenBank/DDBJ whole genome shotgun (WGS) entry which is preliminary data.</text>
</comment>
<dbReference type="EMBL" id="JAPQKN010000004">
    <property type="protein sequence ID" value="KAJ5160787.1"/>
    <property type="molecule type" value="Genomic_DNA"/>
</dbReference>
<dbReference type="Proteomes" id="UP001149163">
    <property type="component" value="Unassembled WGS sequence"/>
</dbReference>
<name>A0A9W9LJH8_9EURO</name>
<dbReference type="RefSeq" id="XP_056542344.1">
    <property type="nucleotide sequence ID" value="XM_056689915.1"/>
</dbReference>
<evidence type="ECO:0000313" key="2">
    <source>
        <dbReference type="EMBL" id="KAJ5160787.1"/>
    </source>
</evidence>
<proteinExistence type="predicted"/>
<dbReference type="AlphaFoldDB" id="A0A9W9LJH8"/>
<protein>
    <submittedName>
        <fullName evidence="2">Uncharacterized protein</fullName>
    </submittedName>
</protein>
<reference evidence="2" key="2">
    <citation type="journal article" date="2023" name="IMA Fungus">
        <title>Comparative genomic study of the Penicillium genus elucidates a diverse pangenome and 15 lateral gene transfer events.</title>
        <authorList>
            <person name="Petersen C."/>
            <person name="Sorensen T."/>
            <person name="Nielsen M.R."/>
            <person name="Sondergaard T.E."/>
            <person name="Sorensen J.L."/>
            <person name="Fitzpatrick D.A."/>
            <person name="Frisvad J.C."/>
            <person name="Nielsen K.L."/>
        </authorList>
    </citation>
    <scope>NUCLEOTIDE SEQUENCE</scope>
    <source>
        <strain evidence="2">IBT 26290</strain>
    </source>
</reference>
<feature type="compositionally biased region" description="Low complexity" evidence="1">
    <location>
        <begin position="67"/>
        <end position="78"/>
    </location>
</feature>
<reference evidence="2" key="1">
    <citation type="submission" date="2022-11" db="EMBL/GenBank/DDBJ databases">
        <authorList>
            <person name="Petersen C."/>
        </authorList>
    </citation>
    <scope>NUCLEOTIDE SEQUENCE</scope>
    <source>
        <strain evidence="2">IBT 26290</strain>
    </source>
</reference>